<name>A0A518G4W7_9BACT</name>
<dbReference type="AlphaFoldDB" id="A0A518G4W7"/>
<evidence type="ECO:0000256" key="1">
    <source>
        <dbReference type="SAM" id="SignalP"/>
    </source>
</evidence>
<feature type="chain" id="PRO_5022188004" evidence="1">
    <location>
        <begin position="25"/>
        <end position="680"/>
    </location>
</feature>
<gene>
    <name evidence="2" type="ORF">Q31a_19490</name>
</gene>
<feature type="signal peptide" evidence="1">
    <location>
        <begin position="1"/>
        <end position="24"/>
    </location>
</feature>
<proteinExistence type="predicted"/>
<dbReference type="Proteomes" id="UP000318017">
    <property type="component" value="Chromosome"/>
</dbReference>
<evidence type="ECO:0000313" key="3">
    <source>
        <dbReference type="Proteomes" id="UP000318017"/>
    </source>
</evidence>
<accession>A0A518G4W7</accession>
<keyword evidence="3" id="KW-1185">Reference proteome</keyword>
<dbReference type="KEGG" id="ahel:Q31a_19490"/>
<dbReference type="EMBL" id="CP036298">
    <property type="protein sequence ID" value="QDV23645.1"/>
    <property type="molecule type" value="Genomic_DNA"/>
</dbReference>
<reference evidence="2 3" key="1">
    <citation type="submission" date="2019-02" db="EMBL/GenBank/DDBJ databases">
        <title>Deep-cultivation of Planctomycetes and their phenomic and genomic characterization uncovers novel biology.</title>
        <authorList>
            <person name="Wiegand S."/>
            <person name="Jogler M."/>
            <person name="Boedeker C."/>
            <person name="Pinto D."/>
            <person name="Vollmers J."/>
            <person name="Rivas-Marin E."/>
            <person name="Kohn T."/>
            <person name="Peeters S.H."/>
            <person name="Heuer A."/>
            <person name="Rast P."/>
            <person name="Oberbeckmann S."/>
            <person name="Bunk B."/>
            <person name="Jeske O."/>
            <person name="Meyerdierks A."/>
            <person name="Storesund J.E."/>
            <person name="Kallscheuer N."/>
            <person name="Luecker S."/>
            <person name="Lage O.M."/>
            <person name="Pohl T."/>
            <person name="Merkel B.J."/>
            <person name="Hornburger P."/>
            <person name="Mueller R.-W."/>
            <person name="Bruemmer F."/>
            <person name="Labrenz M."/>
            <person name="Spormann A.M."/>
            <person name="Op den Camp H."/>
            <person name="Overmann J."/>
            <person name="Amann R."/>
            <person name="Jetten M.S.M."/>
            <person name="Mascher T."/>
            <person name="Medema M.H."/>
            <person name="Devos D.P."/>
            <person name="Kaster A.-K."/>
            <person name="Ovreas L."/>
            <person name="Rohde M."/>
            <person name="Galperin M.Y."/>
            <person name="Jogler C."/>
        </authorList>
    </citation>
    <scope>NUCLEOTIDE SEQUENCE [LARGE SCALE GENOMIC DNA]</scope>
    <source>
        <strain evidence="2 3">Q31a</strain>
    </source>
</reference>
<dbReference type="RefSeq" id="WP_145076705.1">
    <property type="nucleotide sequence ID" value="NZ_CP036298.1"/>
</dbReference>
<protein>
    <submittedName>
        <fullName evidence="2">Uncharacterized protein</fullName>
    </submittedName>
</protein>
<organism evidence="2 3">
    <name type="scientific">Aureliella helgolandensis</name>
    <dbReference type="NCBI Taxonomy" id="2527968"/>
    <lineage>
        <taxon>Bacteria</taxon>
        <taxon>Pseudomonadati</taxon>
        <taxon>Planctomycetota</taxon>
        <taxon>Planctomycetia</taxon>
        <taxon>Pirellulales</taxon>
        <taxon>Pirellulaceae</taxon>
        <taxon>Aureliella</taxon>
    </lineage>
</organism>
<evidence type="ECO:0000313" key="2">
    <source>
        <dbReference type="EMBL" id="QDV23645.1"/>
    </source>
</evidence>
<sequence length="680" mass="75225" precursor="true">MLQRASFILLCTALLLNSSTSLFGQEGTAGKSSNVWEATQRFPNVAVAKANDTSESARFSMLIPKNDIFTENVEQQYTISVPYTEELGDKTVTKNRVELRSRTIAVTRCGEMKMRRTTCELGDRTFRDLNGRILELTKLSGLSNPTHVIYGEQPDAYISAVLNPRVLVVEPQEADLSEGNSVALTREELSAPWFREEKVPTIAVAMTNSDKLWLLIPTVDPKKSPTATLQTQPALRMEKYELELSECTFQNLQHESLSRDEVLKRLEKPTHVVWESEVGGYLSAVLRPDVLLVNLKEGSDYGYTPDQLLVRKSQPEVVGGEHAEAPAKSSEASPAIAASIVGRNKKAVEAAAVKLRERLSQAPVEVSDAKTQKLKQFLSLIDVPVYLNITQLKSIGIDDSLELTTSAKVATLAEQLDAVLQPAELTWHLRGTVLVVTTIDDAFEHGEVCVYRMPPAVRDYSQLIQQVESLEPRKWLALGGAGDVFAFPPYMIVRQASHLQRKLQTSLRIKPLPHRYNAEMDEYLLSIEAKSNPLSEVCQQFQEQIGQEVAIDTNSLSQIGLVDPRITLSLAGVSASDALDLALNPIECTWVEKDGIITVVSQRDSARNLEKRLLPIPSLPVRDVSYLPAVIQKAVLPDEWQGLGGAGQISISGRRLTVSQSQPAIRQLEQFLGDLATTRR</sequence>
<keyword evidence="1" id="KW-0732">Signal</keyword>